<dbReference type="InterPro" id="IPR000477">
    <property type="entry name" value="RT_dom"/>
</dbReference>
<proteinExistence type="predicted"/>
<keyword evidence="2" id="KW-1185">Reference proteome</keyword>
<protein>
    <submittedName>
        <fullName evidence="1">Uncharacterized protein</fullName>
    </submittedName>
</protein>
<dbReference type="EMBL" id="CACRXK020021073">
    <property type="protein sequence ID" value="CAB4035460.1"/>
    <property type="molecule type" value="Genomic_DNA"/>
</dbReference>
<gene>
    <name evidence="1" type="ORF">PACLA_8A048047</name>
</gene>
<evidence type="ECO:0000313" key="1">
    <source>
        <dbReference type="EMBL" id="CAB4035460.1"/>
    </source>
</evidence>
<dbReference type="AlphaFoldDB" id="A0A6S7K1A3"/>
<dbReference type="SUPFAM" id="SSF56672">
    <property type="entry name" value="DNA/RNA polymerases"/>
    <property type="match status" value="1"/>
</dbReference>
<name>A0A6S7K1A3_PARCT</name>
<sequence length="279" mass="31117">MSKAFDRVSHMQLLKRLRDFGFGGNILNWFRSYLKDRRQQTTVLGATSSALPVTSGVPQGSILGPLLFLLYQNNLPNSINHSKIATFADDTKIYKVINAKADASAMENDLANFQTSCANANLLLNTDKSGHDRIPSKLLRDAAEVIAPSLSAIFNASINTGIFPEDFKIAIISPIHKTGSKTNCDNYRPISVLSSVAKIYEKLVTEQLEIYLETNHILAEQQAEFRKNHSTQTSLLNITNQWLMNMDKGLLNGVIFLDLKKAFDCVDHNILLKKCIVME</sequence>
<evidence type="ECO:0000313" key="2">
    <source>
        <dbReference type="Proteomes" id="UP001152795"/>
    </source>
</evidence>
<comment type="caution">
    <text evidence="1">The sequence shown here is derived from an EMBL/GenBank/DDBJ whole genome shotgun (WGS) entry which is preliminary data.</text>
</comment>
<reference evidence="1" key="1">
    <citation type="submission" date="2020-04" db="EMBL/GenBank/DDBJ databases">
        <authorList>
            <person name="Alioto T."/>
            <person name="Alioto T."/>
            <person name="Gomez Garrido J."/>
        </authorList>
    </citation>
    <scope>NUCLEOTIDE SEQUENCE</scope>
    <source>
        <strain evidence="1">A484AB</strain>
    </source>
</reference>
<dbReference type="OrthoDB" id="416454at2759"/>
<organism evidence="1 2">
    <name type="scientific">Paramuricea clavata</name>
    <name type="common">Red gorgonian</name>
    <name type="synonym">Violescent sea-whip</name>
    <dbReference type="NCBI Taxonomy" id="317549"/>
    <lineage>
        <taxon>Eukaryota</taxon>
        <taxon>Metazoa</taxon>
        <taxon>Cnidaria</taxon>
        <taxon>Anthozoa</taxon>
        <taxon>Octocorallia</taxon>
        <taxon>Malacalcyonacea</taxon>
        <taxon>Plexauridae</taxon>
        <taxon>Paramuricea</taxon>
    </lineage>
</organism>
<accession>A0A6S7K1A3</accession>
<dbReference type="InterPro" id="IPR043502">
    <property type="entry name" value="DNA/RNA_pol_sf"/>
</dbReference>
<dbReference type="Proteomes" id="UP001152795">
    <property type="component" value="Unassembled WGS sequence"/>
</dbReference>
<dbReference type="PROSITE" id="PS50878">
    <property type="entry name" value="RT_POL"/>
    <property type="match status" value="2"/>
</dbReference>
<dbReference type="PANTHER" id="PTHR33332">
    <property type="entry name" value="REVERSE TRANSCRIPTASE DOMAIN-CONTAINING PROTEIN"/>
    <property type="match status" value="1"/>
</dbReference>
<dbReference type="Pfam" id="PF00078">
    <property type="entry name" value="RVT_1"/>
    <property type="match status" value="2"/>
</dbReference>